<dbReference type="PATRIC" id="fig|1265822.4.peg.2777"/>
<reference evidence="1 2" key="1">
    <citation type="submission" date="2012-12" db="EMBL/GenBank/DDBJ databases">
        <title>Novel taxa of Listeriaceae from agricultural environments in the United States.</title>
        <authorList>
            <person name="den Bakker H.C."/>
            <person name="Allred A."/>
            <person name="Warchocki S."/>
            <person name="Wright E.M."/>
            <person name="Burrell A."/>
            <person name="Nightingale K.K."/>
            <person name="Kephart D."/>
            <person name="Wiedmann M."/>
        </authorList>
    </citation>
    <scope>NUCLEOTIDE SEQUENCE [LARGE SCALE GENOMIC DNA]</scope>
    <source>
        <strain evidence="1 2">FSL S10-1203</strain>
    </source>
</reference>
<gene>
    <name evidence="1" type="ORF">MCOL2_13654</name>
</gene>
<protein>
    <recommendedName>
        <fullName evidence="3">Two component regulator three Y domain-containing protein</fullName>
    </recommendedName>
</protein>
<dbReference type="SUPFAM" id="SSF53474">
    <property type="entry name" value="alpha/beta-Hydrolases"/>
    <property type="match status" value="1"/>
</dbReference>
<comment type="caution">
    <text evidence="1">The sequence shown here is derived from an EMBL/GenBank/DDBJ whole genome shotgun (WGS) entry which is preliminary data.</text>
</comment>
<name>W7DWH2_9LIST</name>
<dbReference type="InterPro" id="IPR029058">
    <property type="entry name" value="AB_hydrolase_fold"/>
</dbReference>
<dbReference type="Gene3D" id="3.40.50.1820">
    <property type="entry name" value="alpha/beta hydrolase"/>
    <property type="match status" value="1"/>
</dbReference>
<proteinExistence type="predicted"/>
<dbReference type="EMBL" id="AODM01000044">
    <property type="protein sequence ID" value="EUJ52467.1"/>
    <property type="molecule type" value="Genomic_DNA"/>
</dbReference>
<accession>W7DWH2</accession>
<organism evidence="1 2">
    <name type="scientific">Listeria fleischmannii FSL S10-1203</name>
    <dbReference type="NCBI Taxonomy" id="1265822"/>
    <lineage>
        <taxon>Bacteria</taxon>
        <taxon>Bacillati</taxon>
        <taxon>Bacillota</taxon>
        <taxon>Bacilli</taxon>
        <taxon>Bacillales</taxon>
        <taxon>Listeriaceae</taxon>
        <taxon>Listeria</taxon>
    </lineage>
</organism>
<dbReference type="RefSeq" id="WP_254260111.1">
    <property type="nucleotide sequence ID" value="NZ_AODM01000044.1"/>
</dbReference>
<evidence type="ECO:0000313" key="1">
    <source>
        <dbReference type="EMBL" id="EUJ52467.1"/>
    </source>
</evidence>
<dbReference type="AlphaFoldDB" id="W7DWH2"/>
<dbReference type="Proteomes" id="UP000019241">
    <property type="component" value="Unassembled WGS sequence"/>
</dbReference>
<sequence>MEGDLSMLRGKHIINGSDTLVLVFQNAAKPLNDAIPDIYNGKIEQSEVAEMHERYTWMKFAERVPKADYFFIKDHFSSVYGWYLMDNGQFIHHEFNNALTNFIKENNYKRVVSFGSSKGGTAALLYGMMNPCITDVFSLIPQIHVATFINNLCPKEKSLFFGQNKKFEKQVDNILFEENLYETFVEKRIYFYSGILDIQFDPLLQYRDFLEARGIKTELFLNRSDERHTRLVNQYAPFIYGILEDLIDQSRKRTNLQAISVGSSVNLLREQ</sequence>
<evidence type="ECO:0008006" key="3">
    <source>
        <dbReference type="Google" id="ProtNLM"/>
    </source>
</evidence>
<evidence type="ECO:0000313" key="2">
    <source>
        <dbReference type="Proteomes" id="UP000019241"/>
    </source>
</evidence>